<name>A0AAD6NP34_DREDA</name>
<dbReference type="PROSITE" id="PS51140">
    <property type="entry name" value="CUE"/>
    <property type="match status" value="1"/>
</dbReference>
<dbReference type="Gene3D" id="1.10.8.10">
    <property type="entry name" value="DNA helicase RuvA subunit, C-terminal domain"/>
    <property type="match status" value="1"/>
</dbReference>
<dbReference type="GO" id="GO:0043130">
    <property type="term" value="F:ubiquitin binding"/>
    <property type="evidence" value="ECO:0007669"/>
    <property type="project" value="InterPro"/>
</dbReference>
<dbReference type="SMART" id="SM00320">
    <property type="entry name" value="WD40"/>
    <property type="match status" value="7"/>
</dbReference>
<feature type="region of interest" description="Disordered" evidence="5">
    <location>
        <begin position="212"/>
        <end position="235"/>
    </location>
</feature>
<evidence type="ECO:0000256" key="2">
    <source>
        <dbReference type="ARBA" id="ARBA00022737"/>
    </source>
</evidence>
<dbReference type="Proteomes" id="UP001221413">
    <property type="component" value="Unassembled WGS sequence"/>
</dbReference>
<dbReference type="InterPro" id="IPR003892">
    <property type="entry name" value="CUE"/>
</dbReference>
<feature type="repeat" description="WD" evidence="4">
    <location>
        <begin position="174"/>
        <end position="208"/>
    </location>
</feature>
<evidence type="ECO:0000256" key="3">
    <source>
        <dbReference type="HAMAP-Rule" id="MF_03037"/>
    </source>
</evidence>
<evidence type="ECO:0000313" key="8">
    <source>
        <dbReference type="Proteomes" id="UP001221413"/>
    </source>
</evidence>
<dbReference type="PROSITE" id="PS50294">
    <property type="entry name" value="WD_REPEATS_REGION"/>
    <property type="match status" value="3"/>
</dbReference>
<dbReference type="AlphaFoldDB" id="A0AAD6NP34"/>
<dbReference type="EMBL" id="JAQGDS010000001">
    <property type="protein sequence ID" value="KAJ6264263.1"/>
    <property type="molecule type" value="Genomic_DNA"/>
</dbReference>
<feature type="repeat" description="WD" evidence="4">
    <location>
        <begin position="404"/>
        <end position="435"/>
    </location>
</feature>
<keyword evidence="2" id="KW-0677">Repeat</keyword>
<proteinExistence type="inferred from homology"/>
<dbReference type="InterPro" id="IPR015943">
    <property type="entry name" value="WD40/YVTN_repeat-like_dom_sf"/>
</dbReference>
<organism evidence="7 8">
    <name type="scientific">Drechslerella dactyloides</name>
    <name type="common">Nematode-trapping fungus</name>
    <name type="synonym">Arthrobotrys dactyloides</name>
    <dbReference type="NCBI Taxonomy" id="74499"/>
    <lineage>
        <taxon>Eukaryota</taxon>
        <taxon>Fungi</taxon>
        <taxon>Dikarya</taxon>
        <taxon>Ascomycota</taxon>
        <taxon>Pezizomycotina</taxon>
        <taxon>Orbiliomycetes</taxon>
        <taxon>Orbiliales</taxon>
        <taxon>Orbiliaceae</taxon>
        <taxon>Drechslerella</taxon>
    </lineage>
</organism>
<feature type="repeat" description="WD" evidence="4">
    <location>
        <begin position="247"/>
        <end position="288"/>
    </location>
</feature>
<evidence type="ECO:0000256" key="4">
    <source>
        <dbReference type="PROSITE-ProRule" id="PRU00221"/>
    </source>
</evidence>
<evidence type="ECO:0000259" key="6">
    <source>
        <dbReference type="PROSITE" id="PS51140"/>
    </source>
</evidence>
<dbReference type="HAMAP" id="MF_03037">
    <property type="entry name" value="ciao1"/>
    <property type="match status" value="1"/>
</dbReference>
<accession>A0AAD6NP34</accession>
<dbReference type="SMART" id="SM00546">
    <property type="entry name" value="CUE"/>
    <property type="match status" value="1"/>
</dbReference>
<dbReference type="CDD" id="cd00200">
    <property type="entry name" value="WD40"/>
    <property type="match status" value="1"/>
</dbReference>
<protein>
    <recommendedName>
        <fullName evidence="3">Probable cytosolic iron-sulfur protein assembly protein 1</fullName>
    </recommendedName>
</protein>
<dbReference type="InterPro" id="IPR001680">
    <property type="entry name" value="WD40_rpt"/>
</dbReference>
<dbReference type="Gene3D" id="2.130.10.10">
    <property type="entry name" value="YVTN repeat-like/Quinoprotein amine dehydrogenase"/>
    <property type="match status" value="1"/>
</dbReference>
<reference evidence="7" key="1">
    <citation type="submission" date="2023-01" db="EMBL/GenBank/DDBJ databases">
        <title>The chitinases involved in constricting ring structure development in the nematode-trapping fungus Drechslerella dactyloides.</title>
        <authorList>
            <person name="Wang R."/>
            <person name="Zhang L."/>
            <person name="Tang P."/>
            <person name="Li S."/>
            <person name="Liang L."/>
        </authorList>
    </citation>
    <scope>NUCLEOTIDE SEQUENCE</scope>
    <source>
        <strain evidence="7">YMF1.00031</strain>
    </source>
</reference>
<dbReference type="Pfam" id="PF02845">
    <property type="entry name" value="CUE"/>
    <property type="match status" value="1"/>
</dbReference>
<gene>
    <name evidence="3" type="primary">CIA1</name>
    <name evidence="7" type="ORF">Dda_0407</name>
</gene>
<keyword evidence="1 4" id="KW-0853">WD repeat</keyword>
<sequence>MSFDGDDLAGSSPSASASPSLSQLIFCALVVLLVYRYLTSSPQAQDAGHTRSSGTTNSTVPADAVEALRAMFPQVSVAAIWWDLERNGGSVEATTEKILAEGSLPEVSPGSFFLPCTNPKATMSLNRIGSFPAQPDRVWCAVPHPHLPLVATASTDRVVRIYSLRDFSLVSTIEGGHKRSIRSLAWKPNSKGESVLATASFDSTTGIWHRSEHARDPQPIIGGDEENEISQSDEREEEEEWRFAVVLDGHDSEVKSVAWSPGGSFLATCSRDKTVWIWEEMEGDNYETVAVLQEHSQDVKMVVWHPTEELLASASYDDTVRLYKEDVDDWVCCAVLTGHTSTVWAISFENAGPQSRLASASDDQTVRIWHRQAKAPPAGETQQPSIIKQTDSELQDWQEQSCLPKAHNRTIYSIDWSKTTGFIATAGGDGRIVVYREEDIAEDASTEDSPGSNRKEWKVVAQIPSAHGVYEINSIAWCSKWDKQGARTGEEILLSTGDDGVVNVFELKL</sequence>
<comment type="similarity">
    <text evidence="3">Belongs to the WD repeat CIA1 family.</text>
</comment>
<dbReference type="GO" id="GO:0016226">
    <property type="term" value="P:iron-sulfur cluster assembly"/>
    <property type="evidence" value="ECO:0007669"/>
    <property type="project" value="UniProtKB-UniRule"/>
</dbReference>
<dbReference type="PANTHER" id="PTHR19920:SF0">
    <property type="entry name" value="CYTOSOLIC IRON-SULFUR PROTEIN ASSEMBLY PROTEIN CIAO1-RELATED"/>
    <property type="match status" value="1"/>
</dbReference>
<dbReference type="SUPFAM" id="SSF50978">
    <property type="entry name" value="WD40 repeat-like"/>
    <property type="match status" value="1"/>
</dbReference>
<evidence type="ECO:0000256" key="5">
    <source>
        <dbReference type="SAM" id="MobiDB-lite"/>
    </source>
</evidence>
<dbReference type="Pfam" id="PF00400">
    <property type="entry name" value="WD40"/>
    <property type="match status" value="6"/>
</dbReference>
<feature type="repeat" description="WD" evidence="4">
    <location>
        <begin position="336"/>
        <end position="369"/>
    </location>
</feature>
<dbReference type="PROSITE" id="PS50082">
    <property type="entry name" value="WD_REPEATS_2"/>
    <property type="match status" value="5"/>
</dbReference>
<comment type="caution">
    <text evidence="7">The sequence shown here is derived from an EMBL/GenBank/DDBJ whole genome shotgun (WGS) entry which is preliminary data.</text>
</comment>
<dbReference type="GO" id="GO:0097361">
    <property type="term" value="C:cytosolic [4Fe-4S] assembly targeting complex"/>
    <property type="evidence" value="ECO:0007669"/>
    <property type="project" value="InterPro"/>
</dbReference>
<dbReference type="CDD" id="cd14424">
    <property type="entry name" value="CUE_Cue1p_like"/>
    <property type="match status" value="1"/>
</dbReference>
<feature type="repeat" description="WD" evidence="4">
    <location>
        <begin position="292"/>
        <end position="324"/>
    </location>
</feature>
<evidence type="ECO:0000313" key="7">
    <source>
        <dbReference type="EMBL" id="KAJ6264263.1"/>
    </source>
</evidence>
<evidence type="ECO:0000256" key="1">
    <source>
        <dbReference type="ARBA" id="ARBA00022574"/>
    </source>
</evidence>
<comment type="function">
    <text evidence="3">Essential component of the cytosolic iron-sulfur (Fe/S) protein assembly machinery. Required for the maturation of extramitochondrial Fe/S proteins.</text>
</comment>
<dbReference type="InterPro" id="IPR028608">
    <property type="entry name" value="CIAO1/Cia1"/>
</dbReference>
<keyword evidence="8" id="KW-1185">Reference proteome</keyword>
<dbReference type="InterPro" id="IPR036322">
    <property type="entry name" value="WD40_repeat_dom_sf"/>
</dbReference>
<dbReference type="PANTHER" id="PTHR19920">
    <property type="entry name" value="WD40 PROTEIN CIAO1"/>
    <property type="match status" value="1"/>
</dbReference>
<feature type="domain" description="CUE" evidence="6">
    <location>
        <begin position="60"/>
        <end position="103"/>
    </location>
</feature>